<accession>A0A401Z813</accession>
<evidence type="ECO:0000313" key="3">
    <source>
        <dbReference type="Proteomes" id="UP000287224"/>
    </source>
</evidence>
<gene>
    <name evidence="2" type="ORF">KDAU_03110</name>
</gene>
<protein>
    <submittedName>
        <fullName evidence="2">Uncharacterized protein</fullName>
    </submittedName>
</protein>
<proteinExistence type="predicted"/>
<dbReference type="Proteomes" id="UP000287224">
    <property type="component" value="Unassembled WGS sequence"/>
</dbReference>
<dbReference type="AlphaFoldDB" id="A0A401Z813"/>
<keyword evidence="1" id="KW-0472">Membrane</keyword>
<name>A0A401Z813_9CHLR</name>
<feature type="transmembrane region" description="Helical" evidence="1">
    <location>
        <begin position="29"/>
        <end position="49"/>
    </location>
</feature>
<sequence>MQRPDPKRRTSGAKAIAIDERVKYARYRLYMFITLLISSGFALGLHLIFGR</sequence>
<evidence type="ECO:0000256" key="1">
    <source>
        <dbReference type="SAM" id="Phobius"/>
    </source>
</evidence>
<keyword evidence="3" id="KW-1185">Reference proteome</keyword>
<dbReference type="EMBL" id="BIFQ01000001">
    <property type="protein sequence ID" value="GCE02982.1"/>
    <property type="molecule type" value="Genomic_DNA"/>
</dbReference>
<comment type="caution">
    <text evidence="2">The sequence shown here is derived from an EMBL/GenBank/DDBJ whole genome shotgun (WGS) entry which is preliminary data.</text>
</comment>
<organism evidence="2 3">
    <name type="scientific">Dictyobacter aurantiacus</name>
    <dbReference type="NCBI Taxonomy" id="1936993"/>
    <lineage>
        <taxon>Bacteria</taxon>
        <taxon>Bacillati</taxon>
        <taxon>Chloroflexota</taxon>
        <taxon>Ktedonobacteria</taxon>
        <taxon>Ktedonobacterales</taxon>
        <taxon>Dictyobacteraceae</taxon>
        <taxon>Dictyobacter</taxon>
    </lineage>
</organism>
<evidence type="ECO:0000313" key="2">
    <source>
        <dbReference type="EMBL" id="GCE02982.1"/>
    </source>
</evidence>
<reference evidence="3" key="1">
    <citation type="submission" date="2018-12" db="EMBL/GenBank/DDBJ databases">
        <title>Tengunoibacter tsumagoiensis gen. nov., sp. nov., Dictyobacter kobayashii sp. nov., D. alpinus sp. nov., and D. joshuensis sp. nov. and description of Dictyobacteraceae fam. nov. within the order Ktedonobacterales isolated from Tengu-no-mugimeshi.</title>
        <authorList>
            <person name="Wang C.M."/>
            <person name="Zheng Y."/>
            <person name="Sakai Y."/>
            <person name="Toyoda A."/>
            <person name="Minakuchi Y."/>
            <person name="Abe K."/>
            <person name="Yokota A."/>
            <person name="Yabe S."/>
        </authorList>
    </citation>
    <scope>NUCLEOTIDE SEQUENCE [LARGE SCALE GENOMIC DNA]</scope>
    <source>
        <strain evidence="3">S-27</strain>
    </source>
</reference>
<keyword evidence="1" id="KW-0812">Transmembrane</keyword>
<keyword evidence="1" id="KW-1133">Transmembrane helix</keyword>